<accession>A0A382KP54</accession>
<evidence type="ECO:0000313" key="1">
    <source>
        <dbReference type="EMBL" id="SVC26634.1"/>
    </source>
</evidence>
<dbReference type="EMBL" id="UINC01082138">
    <property type="protein sequence ID" value="SVC26634.1"/>
    <property type="molecule type" value="Genomic_DNA"/>
</dbReference>
<sequence>MKKLFSVLFLVLIFSCLNTIESNKEKSNGNNLIYEDESNFLSIRQVTYGGDNASIITLRV</sequence>
<dbReference type="PROSITE" id="PS51257">
    <property type="entry name" value="PROKAR_LIPOPROTEIN"/>
    <property type="match status" value="1"/>
</dbReference>
<organism evidence="1">
    <name type="scientific">marine metagenome</name>
    <dbReference type="NCBI Taxonomy" id="408172"/>
    <lineage>
        <taxon>unclassified sequences</taxon>
        <taxon>metagenomes</taxon>
        <taxon>ecological metagenomes</taxon>
    </lineage>
</organism>
<proteinExistence type="predicted"/>
<protein>
    <submittedName>
        <fullName evidence="1">Uncharacterized protein</fullName>
    </submittedName>
</protein>
<reference evidence="1" key="1">
    <citation type="submission" date="2018-05" db="EMBL/GenBank/DDBJ databases">
        <authorList>
            <person name="Lanie J.A."/>
            <person name="Ng W.-L."/>
            <person name="Kazmierczak K.M."/>
            <person name="Andrzejewski T.M."/>
            <person name="Davidsen T.M."/>
            <person name="Wayne K.J."/>
            <person name="Tettelin H."/>
            <person name="Glass J.I."/>
            <person name="Rusch D."/>
            <person name="Podicherti R."/>
            <person name="Tsui H.-C.T."/>
            <person name="Winkler M.E."/>
        </authorList>
    </citation>
    <scope>NUCLEOTIDE SEQUENCE</scope>
</reference>
<dbReference type="AlphaFoldDB" id="A0A382KP54"/>
<name>A0A382KP54_9ZZZZ</name>
<gene>
    <name evidence="1" type="ORF">METZ01_LOCUS279488</name>
</gene>